<reference evidence="4 7" key="2">
    <citation type="submission" date="2019-06" db="EMBL/GenBank/DDBJ databases">
        <title>Emergence of pandrug resistant Empedobacter falsenii in China.</title>
        <authorList>
            <person name="Dong N."/>
            <person name="Chen S."/>
            <person name="Zhang R."/>
        </authorList>
    </citation>
    <scope>NUCLEOTIDE SEQUENCE [LARGE SCALE GENOMIC DNA]</scope>
    <source>
        <strain evidence="4 7">1681-1</strain>
    </source>
</reference>
<feature type="signal peptide" evidence="2">
    <location>
        <begin position="1"/>
        <end position="20"/>
    </location>
</feature>
<proteinExistence type="predicted"/>
<evidence type="ECO:0000256" key="2">
    <source>
        <dbReference type="SAM" id="SignalP"/>
    </source>
</evidence>
<sequence>MKLFSFLGLMGILAFSTVNAQSVETVKYEALHDKIANYKDQVVVVNFWATWCAPCVEEIPAFMEINEKYKDNPNFKMLLVSLDRPKIIDKVKKFMLDNKINTEVVLLDDTKRMNEWIPSFDPKWAGNIPVTIIYNKGEKKVFHDQAMTKFELEDYITEYLN</sequence>
<dbReference type="InterPro" id="IPR013766">
    <property type="entry name" value="Thioredoxin_domain"/>
</dbReference>
<dbReference type="EMBL" id="UFXS01000001">
    <property type="protein sequence ID" value="STD55322.1"/>
    <property type="molecule type" value="Genomic_DNA"/>
</dbReference>
<dbReference type="PANTHER" id="PTHR42852:SF17">
    <property type="entry name" value="THIOREDOXIN-LIKE PROTEIN HI_1115"/>
    <property type="match status" value="1"/>
</dbReference>
<dbReference type="Proteomes" id="UP000510643">
    <property type="component" value="Chromosome"/>
</dbReference>
<dbReference type="InterPro" id="IPR000866">
    <property type="entry name" value="AhpC/TSA"/>
</dbReference>
<dbReference type="GO" id="GO:0016491">
    <property type="term" value="F:oxidoreductase activity"/>
    <property type="evidence" value="ECO:0007669"/>
    <property type="project" value="InterPro"/>
</dbReference>
<dbReference type="GeneID" id="78402082"/>
<keyword evidence="1" id="KW-0676">Redox-active center</keyword>
<accession>A0A376G758</accession>
<dbReference type="KEGG" id="efal:FH779_11450"/>
<keyword evidence="7" id="KW-1185">Reference proteome</keyword>
<dbReference type="AlphaFoldDB" id="A0A376G758"/>
<dbReference type="SUPFAM" id="SSF52833">
    <property type="entry name" value="Thioredoxin-like"/>
    <property type="match status" value="1"/>
</dbReference>
<dbReference type="Gene3D" id="3.40.30.10">
    <property type="entry name" value="Glutaredoxin"/>
    <property type="match status" value="1"/>
</dbReference>
<dbReference type="GO" id="GO:0016209">
    <property type="term" value="F:antioxidant activity"/>
    <property type="evidence" value="ECO:0007669"/>
    <property type="project" value="InterPro"/>
</dbReference>
<evidence type="ECO:0000313" key="5">
    <source>
        <dbReference type="EMBL" id="STD55322.1"/>
    </source>
</evidence>
<feature type="chain" id="PRO_5044586279" evidence="2">
    <location>
        <begin position="21"/>
        <end position="161"/>
    </location>
</feature>
<keyword evidence="2" id="KW-0732">Signal</keyword>
<dbReference type="InterPro" id="IPR036249">
    <property type="entry name" value="Thioredoxin-like_sf"/>
</dbReference>
<name>A0A376G758_9FLAO</name>
<dbReference type="CDD" id="cd02966">
    <property type="entry name" value="TlpA_like_family"/>
    <property type="match status" value="1"/>
</dbReference>
<organism evidence="5 6">
    <name type="scientific">Empedobacter falsenii</name>
    <dbReference type="NCBI Taxonomy" id="343874"/>
    <lineage>
        <taxon>Bacteria</taxon>
        <taxon>Pseudomonadati</taxon>
        <taxon>Bacteroidota</taxon>
        <taxon>Flavobacteriia</taxon>
        <taxon>Flavobacteriales</taxon>
        <taxon>Weeksellaceae</taxon>
        <taxon>Empedobacter</taxon>
    </lineage>
</organism>
<evidence type="ECO:0000313" key="7">
    <source>
        <dbReference type="Proteomes" id="UP000510643"/>
    </source>
</evidence>
<gene>
    <name evidence="5" type="primary">tlpA_2</name>
    <name evidence="4" type="ORF">FH779_11450</name>
    <name evidence="5" type="ORF">NCTC13456_01474</name>
</gene>
<dbReference type="PANTHER" id="PTHR42852">
    <property type="entry name" value="THIOL:DISULFIDE INTERCHANGE PROTEIN DSBE"/>
    <property type="match status" value="1"/>
</dbReference>
<evidence type="ECO:0000259" key="3">
    <source>
        <dbReference type="PROSITE" id="PS51352"/>
    </source>
</evidence>
<dbReference type="OrthoDB" id="9815205at2"/>
<feature type="domain" description="Thioredoxin" evidence="3">
    <location>
        <begin position="12"/>
        <end position="161"/>
    </location>
</feature>
<protein>
    <submittedName>
        <fullName evidence="5">Cytochrome c biogenesis protein tlpA</fullName>
    </submittedName>
    <submittedName>
        <fullName evidence="4">TlpA family protein disulfide reductase</fullName>
    </submittedName>
</protein>
<dbReference type="Proteomes" id="UP000254737">
    <property type="component" value="Unassembled WGS sequence"/>
</dbReference>
<dbReference type="RefSeq" id="WP_038332192.1">
    <property type="nucleotide sequence ID" value="NZ_CP040908.1"/>
</dbReference>
<dbReference type="PROSITE" id="PS51352">
    <property type="entry name" value="THIOREDOXIN_2"/>
    <property type="match status" value="1"/>
</dbReference>
<dbReference type="Pfam" id="PF00578">
    <property type="entry name" value="AhpC-TSA"/>
    <property type="match status" value="1"/>
</dbReference>
<dbReference type="STRING" id="343874.GCA_000805695_02777"/>
<dbReference type="InterPro" id="IPR017937">
    <property type="entry name" value="Thioredoxin_CS"/>
</dbReference>
<evidence type="ECO:0000313" key="6">
    <source>
        <dbReference type="Proteomes" id="UP000254737"/>
    </source>
</evidence>
<dbReference type="PROSITE" id="PS00194">
    <property type="entry name" value="THIOREDOXIN_1"/>
    <property type="match status" value="1"/>
</dbReference>
<evidence type="ECO:0000313" key="4">
    <source>
        <dbReference type="EMBL" id="QLL58663.1"/>
    </source>
</evidence>
<dbReference type="InterPro" id="IPR050553">
    <property type="entry name" value="Thioredoxin_ResA/DsbE_sf"/>
</dbReference>
<evidence type="ECO:0000256" key="1">
    <source>
        <dbReference type="ARBA" id="ARBA00023284"/>
    </source>
</evidence>
<reference evidence="5 6" key="1">
    <citation type="submission" date="2018-06" db="EMBL/GenBank/DDBJ databases">
        <authorList>
            <consortium name="Pathogen Informatics"/>
            <person name="Doyle S."/>
        </authorList>
    </citation>
    <scope>NUCLEOTIDE SEQUENCE [LARGE SCALE GENOMIC DNA]</scope>
    <source>
        <strain evidence="5 6">NCTC13456</strain>
    </source>
</reference>
<dbReference type="EMBL" id="CP040908">
    <property type="protein sequence ID" value="QLL58663.1"/>
    <property type="molecule type" value="Genomic_DNA"/>
</dbReference>